<name>A0AAD9GBA6_BABDI</name>
<reference evidence="2" key="2">
    <citation type="submission" date="2021-05" db="EMBL/GenBank/DDBJ databases">
        <authorList>
            <person name="Pain A."/>
        </authorList>
    </citation>
    <scope>NUCLEOTIDE SEQUENCE</scope>
    <source>
        <strain evidence="2">1802A</strain>
    </source>
</reference>
<sequence>MKDCTCNDPKTCCKNGMCNLSCNVCKPQNFSDNAMTGLGICPMNPRKLAERLEKFFGDRSKKSCDCRCNGSTSGSSPSCCCLACKDQDCSSQKSCFCSTPQCSCASKLQLQTSQCPCKDFCQNINSIKVTVGSRDMRCCNEGSKCHCGLGLTSGSQCSGDCCEDVNKSLKCMLRRLVSYFKDLDTSSSGKFFKSCCELLCVVKCCEFLKGFYDKRTAKECSKCKSGTCSGSPPGSCCSGSTCSGSSSGPCSTCPECTQICAAKNFHDELSKLRFAGPCGQNLYRVLDDFLHCCGALHTILKAYEERIKKAQEKCSKCCPQNPSGQSCQCSTSDCEACFALLQDSELKTLLRHGYLSSYDSKSARWNLLCSQSQRCSGCTSKSCPCHKSTFSFSPNCDSKPCCKNCNVKKAAKIFLGMLPCLYYALDYLYKQCKGDWNALNISNNSLRRFFAGMGYDVGQLQDKKGSKIFTLLSPLFTSSKGPLKKLYNVSKKYFTSRSPSLVPSSDSQPKTVREMLLWLSGLPFTSGFEALLDHCKDLCKPVSSLNFDNFGTSLYSSCLRSPFVLAAIQWPGKSEIFPSDSSINSDSLYPSDPSDLFNMLVENVRKIFAPLKFLEYQCGKDRNSAGWKDCGYGQKCLEKFNGTSSTSTSECCSDSLPRGIFCTSVPGVSNVHEHCTNGHSCIGPKGPCDNSSSKAHSTSGQACSNPCPHPLLKFLCDIFPFSLPGITPMGFKDHLPATGKSGESLSPVLNSFCDSSSSSLANLFKFLTCISRTPPENLGEFFSFFKVFVPKLDSNFADYASKEPGGPNGQNFTNALKDALGKLYGSHSGNSHSGSHPYDLRSLIDCHVPQGAGEDVTCGRYLYSLTGDVYDIFVEDFVDTYLSWVCHVPRMFREKVEEFQEKFSDCCSSGSCKTIIYCPCAWPLISSQGFSFTSRGSLSGKKSCSDFIEQLGKVAQGSPLQDLLDAIDAFLWSIRKPFFLFVLSFWILVLAYFIYVHLYHLDVLELNSHDHPAWSFKIPPSILFSDSSSKISGIRYFHPW</sequence>
<keyword evidence="3" id="KW-1185">Reference proteome</keyword>
<keyword evidence="1" id="KW-0812">Transmembrane</keyword>
<dbReference type="EMBL" id="JAHBMH010000060">
    <property type="protein sequence ID" value="KAK1935250.1"/>
    <property type="molecule type" value="Genomic_DNA"/>
</dbReference>
<dbReference type="Pfam" id="PF12785">
    <property type="entry name" value="VESA1_N"/>
    <property type="match status" value="1"/>
</dbReference>
<dbReference type="AlphaFoldDB" id="A0AAD9GBA6"/>
<reference evidence="2" key="1">
    <citation type="journal article" date="2014" name="Nucleic Acids Res.">
        <title>The evolutionary dynamics of variant antigen genes in Babesia reveal a history of genomic innovation underlying host-parasite interaction.</title>
        <authorList>
            <person name="Jackson A.P."/>
            <person name="Otto T.D."/>
            <person name="Darby A."/>
            <person name="Ramaprasad A."/>
            <person name="Xia D."/>
            <person name="Echaide I.E."/>
            <person name="Farber M."/>
            <person name="Gahlot S."/>
            <person name="Gamble J."/>
            <person name="Gupta D."/>
            <person name="Gupta Y."/>
            <person name="Jackson L."/>
            <person name="Malandrin L."/>
            <person name="Malas T.B."/>
            <person name="Moussa E."/>
            <person name="Nair M."/>
            <person name="Reid A.J."/>
            <person name="Sanders M."/>
            <person name="Sharma J."/>
            <person name="Tracey A."/>
            <person name="Quail M.A."/>
            <person name="Weir W."/>
            <person name="Wastling J.M."/>
            <person name="Hall N."/>
            <person name="Willadsen P."/>
            <person name="Lingelbach K."/>
            <person name="Shiels B."/>
            <person name="Tait A."/>
            <person name="Berriman M."/>
            <person name="Allred D.R."/>
            <person name="Pain A."/>
        </authorList>
    </citation>
    <scope>NUCLEOTIDE SEQUENCE</scope>
    <source>
        <strain evidence="2">1802A</strain>
    </source>
</reference>
<dbReference type="Proteomes" id="UP001195914">
    <property type="component" value="Unassembled WGS sequence"/>
</dbReference>
<evidence type="ECO:0000256" key="1">
    <source>
        <dbReference type="SAM" id="Phobius"/>
    </source>
</evidence>
<gene>
    <name evidence="2" type="ORF">X943_002535</name>
</gene>
<keyword evidence="1" id="KW-1133">Transmembrane helix</keyword>
<keyword evidence="1" id="KW-0472">Membrane</keyword>
<comment type="caution">
    <text evidence="2">The sequence shown here is derived from an EMBL/GenBank/DDBJ whole genome shotgun (WGS) entry which is preliminary data.</text>
</comment>
<accession>A0AAD9GBA6</accession>
<dbReference type="InterPro" id="IPR024751">
    <property type="entry name" value="VESA1"/>
</dbReference>
<organism evidence="2 3">
    <name type="scientific">Babesia divergens</name>
    <dbReference type="NCBI Taxonomy" id="32595"/>
    <lineage>
        <taxon>Eukaryota</taxon>
        <taxon>Sar</taxon>
        <taxon>Alveolata</taxon>
        <taxon>Apicomplexa</taxon>
        <taxon>Aconoidasida</taxon>
        <taxon>Piroplasmida</taxon>
        <taxon>Babesiidae</taxon>
        <taxon>Babesia</taxon>
    </lineage>
</organism>
<proteinExistence type="predicted"/>
<feature type="transmembrane region" description="Helical" evidence="1">
    <location>
        <begin position="978"/>
        <end position="998"/>
    </location>
</feature>
<protein>
    <submittedName>
        <fullName evidence="2">Variant erythrocyte surface antigen-1 family protein</fullName>
    </submittedName>
</protein>
<evidence type="ECO:0000313" key="3">
    <source>
        <dbReference type="Proteomes" id="UP001195914"/>
    </source>
</evidence>
<evidence type="ECO:0000313" key="2">
    <source>
        <dbReference type="EMBL" id="KAK1935250.1"/>
    </source>
</evidence>